<dbReference type="EMBL" id="CAEZYZ010000234">
    <property type="protein sequence ID" value="CAB4759852.1"/>
    <property type="molecule type" value="Genomic_DNA"/>
</dbReference>
<evidence type="ECO:0000259" key="1">
    <source>
        <dbReference type="PROSITE" id="PS51459"/>
    </source>
</evidence>
<proteinExistence type="predicted"/>
<dbReference type="InterPro" id="IPR003812">
    <property type="entry name" value="Fido"/>
</dbReference>
<dbReference type="EMBL" id="CAFBOM010000122">
    <property type="protein sequence ID" value="CAB4987512.1"/>
    <property type="molecule type" value="Genomic_DNA"/>
</dbReference>
<gene>
    <name evidence="2" type="ORF">UFOPK2810_01287</name>
    <name evidence="3" type="ORF">UFOPK3957_00820</name>
</gene>
<dbReference type="Pfam" id="PF02661">
    <property type="entry name" value="Fic"/>
    <property type="match status" value="1"/>
</dbReference>
<dbReference type="InterPro" id="IPR036597">
    <property type="entry name" value="Fido-like_dom_sf"/>
</dbReference>
<dbReference type="AlphaFoldDB" id="A0A6J6UJA4"/>
<feature type="domain" description="Fido" evidence="1">
    <location>
        <begin position="100"/>
        <end position="245"/>
    </location>
</feature>
<organism evidence="2">
    <name type="scientific">freshwater metagenome</name>
    <dbReference type="NCBI Taxonomy" id="449393"/>
    <lineage>
        <taxon>unclassified sequences</taxon>
        <taxon>metagenomes</taxon>
        <taxon>ecological metagenomes</taxon>
    </lineage>
</organism>
<dbReference type="SUPFAM" id="SSF140931">
    <property type="entry name" value="Fic-like"/>
    <property type="match status" value="1"/>
</dbReference>
<evidence type="ECO:0000313" key="3">
    <source>
        <dbReference type="EMBL" id="CAB4987512.1"/>
    </source>
</evidence>
<accession>A0A6J6UJA4</accession>
<dbReference type="Gene3D" id="1.10.3290.10">
    <property type="entry name" value="Fido-like domain"/>
    <property type="match status" value="1"/>
</dbReference>
<dbReference type="PROSITE" id="PS51459">
    <property type="entry name" value="FIDO"/>
    <property type="match status" value="1"/>
</dbReference>
<name>A0A6J6UJA4_9ZZZZ</name>
<evidence type="ECO:0000313" key="2">
    <source>
        <dbReference type="EMBL" id="CAB4759852.1"/>
    </source>
</evidence>
<reference evidence="2" key="1">
    <citation type="submission" date="2020-05" db="EMBL/GenBank/DDBJ databases">
        <authorList>
            <person name="Chiriac C."/>
            <person name="Salcher M."/>
            <person name="Ghai R."/>
            <person name="Kavagutti S V."/>
        </authorList>
    </citation>
    <scope>NUCLEOTIDE SEQUENCE</scope>
</reference>
<protein>
    <submittedName>
        <fullName evidence="2">Unannotated protein</fullName>
    </submittedName>
</protein>
<sequence length="273" mass="29528">MSDIAMFDALGFHWDRAHARRPVDVLSVSEVLADFDRGMAGHVWAAAVLEGNPFTYPEVQTLLEGVTVGGHKVSDAEQILRLRDGYTLLRNLVASGEFALTKNVSDALHAVIASGEALEAGHFRGEGASASDVTVHLGERGTHFPPHTEPGGTNLRALHARGLSALEQCDVPFEKASAYFLFAADNQFYFDGNKRTARAMMNGVLLAAGAHAVLVPAQARDEFNETMRDFYADRDATATMELLASCGPRIEPTRARLMRINRALRDPGSGIAP</sequence>